<evidence type="ECO:0000256" key="1">
    <source>
        <dbReference type="SAM" id="MobiDB-lite"/>
    </source>
</evidence>
<feature type="transmembrane region" description="Helical" evidence="2">
    <location>
        <begin position="13"/>
        <end position="31"/>
    </location>
</feature>
<feature type="transmembrane region" description="Helical" evidence="2">
    <location>
        <begin position="502"/>
        <end position="520"/>
    </location>
</feature>
<feature type="compositionally biased region" description="Gly residues" evidence="1">
    <location>
        <begin position="575"/>
        <end position="594"/>
    </location>
</feature>
<feature type="region of interest" description="Disordered" evidence="1">
    <location>
        <begin position="571"/>
        <end position="594"/>
    </location>
</feature>
<feature type="transmembrane region" description="Helical" evidence="2">
    <location>
        <begin position="417"/>
        <end position="442"/>
    </location>
</feature>
<proteinExistence type="predicted"/>
<name>A0A2M6R8T9_9BACT</name>
<keyword evidence="2" id="KW-0472">Membrane</keyword>
<feature type="transmembrane region" description="Helical" evidence="2">
    <location>
        <begin position="448"/>
        <end position="465"/>
    </location>
</feature>
<feature type="transmembrane region" description="Helical" evidence="2">
    <location>
        <begin position="261"/>
        <end position="279"/>
    </location>
</feature>
<evidence type="ECO:0008006" key="7">
    <source>
        <dbReference type="Google" id="ProtNLM"/>
    </source>
</evidence>
<evidence type="ECO:0000313" key="6">
    <source>
        <dbReference type="Proteomes" id="UP000231162"/>
    </source>
</evidence>
<evidence type="ECO:0000313" key="5">
    <source>
        <dbReference type="EMBL" id="PIS06972.1"/>
    </source>
</evidence>
<evidence type="ECO:0000259" key="3">
    <source>
        <dbReference type="Pfam" id="PF09972"/>
    </source>
</evidence>
<evidence type="ECO:0000259" key="4">
    <source>
        <dbReference type="Pfam" id="PF20990"/>
    </source>
</evidence>
<dbReference type="InterPro" id="IPR018702">
    <property type="entry name" value="DUF2207"/>
</dbReference>
<sequence length="594" mass="66931">MPRVFVYYRDMRTLIRIVGYIFAIFVIFVTLDHPTKLRARVENAWSVDDYQSDIIVNTDASLYIKETIKASCPGCIDKHGIFRVLPLQYTNDHRKHISSPLELQSITDETGKPYPFTTKNNTFNHTLMWKIGDPNIDVTGDHTYVIIYRVKNAVRSANPQFDELYWNLSGNFWDIPIDHFTAHITFPKPIAQSNTRINLYSGTQGTKTNTFGSSVWTDPQVLTVSSTDILEPRNGITLSTTFPKGIITPYIPGFREQYADYAFLMLPILAFMGMCMLWIRYGKDPKIHAGVVPEFGAPDNLTPMQISMIMTNGSLRKEAITAEIVNLAIQGIIKITQIPKKGIFGKEDYELEKLRDDPQLTLSQKDLVDRLFILKVHNKIKLSSLVDSFYNDVSKIEDTLHSELFPKKLVPENQSAWFVWILVIVFGSIFAFSGSFMSLFIYGFDIRAISIIVTLVILIGFLCIMPKRSTENVTMLFKIKGFRYYMETAEKYRQKFNEKENIFERFLPYAILFGLTGLWVQKMRDIYGEKYIAAYHPIWYSGGNFSSFNVTSFTTSMNSISSAVSSASSAPSSSGSGGGGFSGGGGGGGGGGGW</sequence>
<dbReference type="Pfam" id="PF09972">
    <property type="entry name" value="DUF2207"/>
    <property type="match status" value="1"/>
</dbReference>
<evidence type="ECO:0000256" key="2">
    <source>
        <dbReference type="SAM" id="Phobius"/>
    </source>
</evidence>
<protein>
    <recommendedName>
        <fullName evidence="7">DUF2207 domain-containing protein</fullName>
    </recommendedName>
</protein>
<dbReference type="Pfam" id="PF20990">
    <property type="entry name" value="DUF2207_C"/>
    <property type="match status" value="1"/>
</dbReference>
<reference evidence="6" key="1">
    <citation type="submission" date="2017-09" db="EMBL/GenBank/DDBJ databases">
        <title>Depth-based differentiation of microbial function through sediment-hosted aquifers and enrichment of novel symbionts in the deep terrestrial subsurface.</title>
        <authorList>
            <person name="Probst A.J."/>
            <person name="Ladd B."/>
            <person name="Jarett J.K."/>
            <person name="Geller-Mcgrath D.E."/>
            <person name="Sieber C.M.K."/>
            <person name="Emerson J.B."/>
            <person name="Anantharaman K."/>
            <person name="Thomas B.C."/>
            <person name="Malmstrom R."/>
            <person name="Stieglmeier M."/>
            <person name="Klingl A."/>
            <person name="Woyke T."/>
            <person name="Ryan C.M."/>
            <person name="Banfield J.F."/>
        </authorList>
    </citation>
    <scope>NUCLEOTIDE SEQUENCE [LARGE SCALE GENOMIC DNA]</scope>
</reference>
<dbReference type="AlphaFoldDB" id="A0A2M6R8T9"/>
<feature type="domain" description="DUF2207" evidence="3">
    <location>
        <begin position="47"/>
        <end position="219"/>
    </location>
</feature>
<organism evidence="5 6">
    <name type="scientific">Candidatus Berkelbacteria bacterium CG10_big_fil_rev_8_21_14_0_10_43_14</name>
    <dbReference type="NCBI Taxonomy" id="1974515"/>
    <lineage>
        <taxon>Bacteria</taxon>
        <taxon>Candidatus Berkelbacteria</taxon>
    </lineage>
</organism>
<accession>A0A2M6R8T9</accession>
<dbReference type="EMBL" id="PEZX01000025">
    <property type="protein sequence ID" value="PIS06972.1"/>
    <property type="molecule type" value="Genomic_DNA"/>
</dbReference>
<dbReference type="Proteomes" id="UP000231162">
    <property type="component" value="Unassembled WGS sequence"/>
</dbReference>
<feature type="domain" description="Predicted membrane protein YciQ-like C-terminal" evidence="4">
    <location>
        <begin position="295"/>
        <end position="523"/>
    </location>
</feature>
<comment type="caution">
    <text evidence="5">The sequence shown here is derived from an EMBL/GenBank/DDBJ whole genome shotgun (WGS) entry which is preliminary data.</text>
</comment>
<dbReference type="InterPro" id="IPR048389">
    <property type="entry name" value="YciQ-like_C"/>
</dbReference>
<keyword evidence="2" id="KW-1133">Transmembrane helix</keyword>
<gene>
    <name evidence="5" type="ORF">COT79_01730</name>
</gene>
<keyword evidence="2" id="KW-0812">Transmembrane</keyword>